<dbReference type="Pfam" id="PF13740">
    <property type="entry name" value="ACT_6"/>
    <property type="match status" value="1"/>
</dbReference>
<keyword evidence="1" id="KW-0804">Transcription</keyword>
<dbReference type="EMBL" id="CP014864">
    <property type="protein sequence ID" value="AMX02806.1"/>
    <property type="molecule type" value="Genomic_DNA"/>
</dbReference>
<evidence type="ECO:0000313" key="3">
    <source>
        <dbReference type="Proteomes" id="UP000076077"/>
    </source>
</evidence>
<sequence>MQQHLVISLISDDKPGVVEKLSAAIADNRGNWEDSRMAHLAGKFAGILRVSVPSEASQGLKDALAALADEGFKLQIEEALAVAAGPQQTLRLKLVGNDRPGIVHEIARALAARRINMEQLETGYGSTPWSGEPLFTAECMISVAGDMDLEGLRDELDEIADELGVDIDCEEVPTAV</sequence>
<gene>
    <name evidence="2" type="ORF">A3224_09640</name>
</gene>
<dbReference type="KEGG" id="mthd:A3224_09640"/>
<evidence type="ECO:0000256" key="1">
    <source>
        <dbReference type="PIRNR" id="PIRNR028103"/>
    </source>
</evidence>
<dbReference type="InterPro" id="IPR050990">
    <property type="entry name" value="UPF0237/GcvR_regulator"/>
</dbReference>
<keyword evidence="1" id="KW-0963">Cytoplasm</keyword>
<dbReference type="GO" id="GO:0006355">
    <property type="term" value="P:regulation of DNA-templated transcription"/>
    <property type="evidence" value="ECO:0007669"/>
    <property type="project" value="UniProtKB-UniRule"/>
</dbReference>
<dbReference type="AlphaFoldDB" id="A0A143HMU5"/>
<keyword evidence="3" id="KW-1185">Reference proteome</keyword>
<dbReference type="InterPro" id="IPR016867">
    <property type="entry name" value="GcvR"/>
</dbReference>
<comment type="subcellular location">
    <subcellularLocation>
        <location evidence="1">Cytoplasm</location>
    </subcellularLocation>
</comment>
<accession>A0A143HMU5</accession>
<dbReference type="PROSITE" id="PS51671">
    <property type="entry name" value="ACT"/>
    <property type="match status" value="1"/>
</dbReference>
<dbReference type="Gene3D" id="3.30.70.260">
    <property type="match status" value="2"/>
</dbReference>
<name>A0A143HMU5_MICTH</name>
<dbReference type="SUPFAM" id="SSF55021">
    <property type="entry name" value="ACT-like"/>
    <property type="match status" value="2"/>
</dbReference>
<dbReference type="InterPro" id="IPR002912">
    <property type="entry name" value="ACT_dom"/>
</dbReference>
<evidence type="ECO:0000313" key="2">
    <source>
        <dbReference type="EMBL" id="AMX02806.1"/>
    </source>
</evidence>
<dbReference type="OrthoDB" id="12860at2"/>
<dbReference type="STRING" id="252514.A3224_09640"/>
<proteinExistence type="predicted"/>
<dbReference type="GO" id="GO:0005737">
    <property type="term" value="C:cytoplasm"/>
    <property type="evidence" value="ECO:0007669"/>
    <property type="project" value="UniProtKB-SubCell"/>
</dbReference>
<dbReference type="GeneID" id="76608312"/>
<dbReference type="CDD" id="cd04869">
    <property type="entry name" value="ACT_GcvR_2"/>
    <property type="match status" value="1"/>
</dbReference>
<dbReference type="PANTHER" id="PTHR34875">
    <property type="entry name" value="UPF0237 PROTEIN MJ1558"/>
    <property type="match status" value="1"/>
</dbReference>
<dbReference type="InterPro" id="IPR045865">
    <property type="entry name" value="ACT-like_dom_sf"/>
</dbReference>
<dbReference type="Proteomes" id="UP000076077">
    <property type="component" value="Chromosome"/>
</dbReference>
<dbReference type="PIRSF" id="PIRSF028103">
    <property type="entry name" value="GcvR"/>
    <property type="match status" value="1"/>
</dbReference>
<protein>
    <recommendedName>
        <fullName evidence="1">Glycine cleavage system transcriptional repressor</fullName>
    </recommendedName>
</protein>
<organism evidence="2 3">
    <name type="scientific">Microbulbifer thermotolerans</name>
    <dbReference type="NCBI Taxonomy" id="252514"/>
    <lineage>
        <taxon>Bacteria</taxon>
        <taxon>Pseudomonadati</taxon>
        <taxon>Pseudomonadota</taxon>
        <taxon>Gammaproteobacteria</taxon>
        <taxon>Cellvibrionales</taxon>
        <taxon>Microbulbiferaceae</taxon>
        <taxon>Microbulbifer</taxon>
    </lineage>
</organism>
<keyword evidence="1" id="KW-0678">Repressor</keyword>
<reference evidence="3" key="1">
    <citation type="submission" date="2016-03" db="EMBL/GenBank/DDBJ databases">
        <authorList>
            <person name="Lee Y.-S."/>
            <person name="Choi Y.-L."/>
        </authorList>
    </citation>
    <scope>NUCLEOTIDE SEQUENCE [LARGE SCALE GENOMIC DNA]</scope>
    <source>
        <strain evidence="3">DAU221</strain>
    </source>
</reference>
<dbReference type="RefSeq" id="WP_067153811.1">
    <property type="nucleotide sequence ID" value="NZ_CP014864.1"/>
</dbReference>
<dbReference type="PANTHER" id="PTHR34875:SF6">
    <property type="entry name" value="UPF0237 PROTEIN MJ1558"/>
    <property type="match status" value="1"/>
</dbReference>